<reference evidence="2" key="1">
    <citation type="journal article" date="2019" name="Int. J. Syst. Evol. Microbiol.">
        <title>The Global Catalogue of Microorganisms (GCM) 10K type strain sequencing project: providing services to taxonomists for standard genome sequencing and annotation.</title>
        <authorList>
            <consortium name="The Broad Institute Genomics Platform"/>
            <consortium name="The Broad Institute Genome Sequencing Center for Infectious Disease"/>
            <person name="Wu L."/>
            <person name="Ma J."/>
        </authorList>
    </citation>
    <scope>NUCLEOTIDE SEQUENCE [LARGE SCALE GENOMIC DNA]</scope>
    <source>
        <strain evidence="2">JCM 18126</strain>
    </source>
</reference>
<name>A0ABP9H7Z8_9ACTN</name>
<keyword evidence="2" id="KW-1185">Reference proteome</keyword>
<sequence>MNAVVVNALRDAAEDHRVDPSGRTVTIHLDSGSSVTGRVLAVEDGAAYVQPAGAEGPAVIDLREIVRAG</sequence>
<comment type="caution">
    <text evidence="1">The sequence shown here is derived from an EMBL/GenBank/DDBJ whole genome shotgun (WGS) entry which is preliminary data.</text>
</comment>
<accession>A0ABP9H7Z8</accession>
<evidence type="ECO:0000313" key="2">
    <source>
        <dbReference type="Proteomes" id="UP001501195"/>
    </source>
</evidence>
<proteinExistence type="predicted"/>
<evidence type="ECO:0000313" key="1">
    <source>
        <dbReference type="EMBL" id="GAA4963504.1"/>
    </source>
</evidence>
<gene>
    <name evidence="1" type="ORF">GCM10023225_03490</name>
</gene>
<dbReference type="EMBL" id="BAABIL010000037">
    <property type="protein sequence ID" value="GAA4963504.1"/>
    <property type="molecule type" value="Genomic_DNA"/>
</dbReference>
<protein>
    <submittedName>
        <fullName evidence="1">Uncharacterized protein</fullName>
    </submittedName>
</protein>
<dbReference type="Proteomes" id="UP001501195">
    <property type="component" value="Unassembled WGS sequence"/>
</dbReference>
<organism evidence="1 2">
    <name type="scientific">Kineococcus glutinatus</name>
    <dbReference type="NCBI Taxonomy" id="1070872"/>
    <lineage>
        <taxon>Bacteria</taxon>
        <taxon>Bacillati</taxon>
        <taxon>Actinomycetota</taxon>
        <taxon>Actinomycetes</taxon>
        <taxon>Kineosporiales</taxon>
        <taxon>Kineosporiaceae</taxon>
        <taxon>Kineococcus</taxon>
    </lineage>
</organism>
<dbReference type="RefSeq" id="WP_345710590.1">
    <property type="nucleotide sequence ID" value="NZ_BAABIL010000037.1"/>
</dbReference>